<dbReference type="AlphaFoldDB" id="A0A7E4ULK1"/>
<evidence type="ECO:0000256" key="1">
    <source>
        <dbReference type="SAM" id="Coils"/>
    </source>
</evidence>
<dbReference type="WBParaSite" id="Pan_g10196.t2">
    <property type="protein sequence ID" value="Pan_g10196.t2"/>
    <property type="gene ID" value="Pan_g10196"/>
</dbReference>
<protein>
    <submittedName>
        <fullName evidence="3">FAM184 domain-containing protein</fullName>
    </submittedName>
</protein>
<dbReference type="Proteomes" id="UP000492821">
    <property type="component" value="Unassembled WGS sequence"/>
</dbReference>
<organism evidence="2 3">
    <name type="scientific">Panagrellus redivivus</name>
    <name type="common">Microworm</name>
    <dbReference type="NCBI Taxonomy" id="6233"/>
    <lineage>
        <taxon>Eukaryota</taxon>
        <taxon>Metazoa</taxon>
        <taxon>Ecdysozoa</taxon>
        <taxon>Nematoda</taxon>
        <taxon>Chromadorea</taxon>
        <taxon>Rhabditida</taxon>
        <taxon>Tylenchina</taxon>
        <taxon>Panagrolaimomorpha</taxon>
        <taxon>Panagrolaimoidea</taxon>
        <taxon>Panagrolaimidae</taxon>
        <taxon>Panagrellus</taxon>
    </lineage>
</organism>
<keyword evidence="2" id="KW-1185">Reference proteome</keyword>
<accession>A0A7E4ULK1</accession>
<evidence type="ECO:0000313" key="2">
    <source>
        <dbReference type="Proteomes" id="UP000492821"/>
    </source>
</evidence>
<evidence type="ECO:0000313" key="3">
    <source>
        <dbReference type="WBParaSite" id="Pan_g10196.t2"/>
    </source>
</evidence>
<sequence>MSTSSSTPSAEDAKRLFAQFVSEFSKLKEQDRQHVHQGIERVSTVMAVAEACDKTLNDLKEPYNETQRLMTEVGNMGDSTTMVINKVLEDQLICEKLRAELVEQMVTFETGMKTLEREHEHGARMMEFAERVEMQFSVLEEHSAQHAAALETVKAKLSNNKSKLQDATDEIDLVKQKVAAEEAQIATLEGQYASAKQAADAVLAKEVELQNSVNNAAAKAKDIQLQIDQKREALTAHKAEVERITAEGEVARKKAKEEHLKAVSHAQAEMKELDEQTEKLIAELSEISASTEAKLNKLDKKKAELAEKEKLYQAHKSELEDIMDRYNREFGDAKIAVSATVDDSGAIDFSSIAARAVCSTPVPHRLEETIQGFGPFFNSHL</sequence>
<name>A0A7E4ULK1_PANRE</name>
<reference evidence="2" key="1">
    <citation type="journal article" date="2013" name="Genetics">
        <title>The draft genome and transcriptome of Panagrellus redivivus are shaped by the harsh demands of a free-living lifestyle.</title>
        <authorList>
            <person name="Srinivasan J."/>
            <person name="Dillman A.R."/>
            <person name="Macchietto M.G."/>
            <person name="Heikkinen L."/>
            <person name="Lakso M."/>
            <person name="Fracchia K.M."/>
            <person name="Antoshechkin I."/>
            <person name="Mortazavi A."/>
            <person name="Wong G."/>
            <person name="Sternberg P.W."/>
        </authorList>
    </citation>
    <scope>NUCLEOTIDE SEQUENCE [LARGE SCALE GENOMIC DNA]</scope>
    <source>
        <strain evidence="2">MT8872</strain>
    </source>
</reference>
<keyword evidence="1" id="KW-0175">Coiled coil</keyword>
<feature type="coiled-coil region" evidence="1">
    <location>
        <begin position="147"/>
        <end position="325"/>
    </location>
</feature>
<proteinExistence type="predicted"/>
<reference evidence="3" key="2">
    <citation type="submission" date="2020-10" db="UniProtKB">
        <authorList>
            <consortium name="WormBaseParasite"/>
        </authorList>
    </citation>
    <scope>IDENTIFICATION</scope>
</reference>